<comment type="function">
    <text evidence="11">Master enzyme that delivers sulfur to a number of partners involved in Fe-S cluster assembly, tRNA modification or cofactor biosynthesis. Catalyzes the removal of elemental sulfur atoms from cysteine to produce alanine. Functions as a sulfur delivery protein for Fe-S cluster synthesis onto IscU, an Fe-S scaffold assembly protein, as well as other S acceptor proteins.</text>
</comment>
<dbReference type="Proteomes" id="UP000093514">
    <property type="component" value="Unassembled WGS sequence"/>
</dbReference>
<reference evidence="15" key="1">
    <citation type="submission" date="2016-07" db="EMBL/GenBank/DDBJ databases">
        <authorList>
            <person name="Florea S."/>
            <person name="Webb J.S."/>
            <person name="Jaromczyk J."/>
            <person name="Schardl C.L."/>
        </authorList>
    </citation>
    <scope>NUCLEOTIDE SEQUENCE [LARGE SCALE GENOMIC DNA]</scope>
    <source>
        <strain evidence="15">Z6</strain>
    </source>
</reference>
<dbReference type="UniPathway" id="UPA00266"/>
<feature type="binding site" description="via persulfide group" evidence="11">
    <location>
        <position position="322"/>
    </location>
    <ligand>
        <name>[2Fe-2S] cluster</name>
        <dbReference type="ChEBI" id="CHEBI:190135"/>
        <note>ligand shared with IscU</note>
    </ligand>
</feature>
<dbReference type="InterPro" id="IPR017772">
    <property type="entry name" value="Cys_deSase_NifS_bac/arc"/>
</dbReference>
<keyword evidence="7 11" id="KW-0663">Pyridoxal phosphate</keyword>
<feature type="domain" description="Aminotransferase class V" evidence="13">
    <location>
        <begin position="2"/>
        <end position="363"/>
    </location>
</feature>
<evidence type="ECO:0000313" key="14">
    <source>
        <dbReference type="EMBL" id="OCL25815.1"/>
    </source>
</evidence>
<evidence type="ECO:0000256" key="11">
    <source>
        <dbReference type="HAMAP-Rule" id="MF_00331"/>
    </source>
</evidence>
<evidence type="ECO:0000256" key="2">
    <source>
        <dbReference type="ARBA" id="ARBA00006490"/>
    </source>
</evidence>
<dbReference type="PIRSF" id="PIRSF005572">
    <property type="entry name" value="NifS"/>
    <property type="match status" value="1"/>
</dbReference>
<keyword evidence="5 11" id="KW-0001">2Fe-2S</keyword>
<dbReference type="Gene3D" id="3.40.640.10">
    <property type="entry name" value="Type I PLP-dependent aspartate aminotransferase-like (Major domain)"/>
    <property type="match status" value="1"/>
</dbReference>
<dbReference type="InterPro" id="IPR020578">
    <property type="entry name" value="Aminotrans_V_PyrdxlP_BS"/>
</dbReference>
<keyword evidence="15" id="KW-1185">Reference proteome</keyword>
<dbReference type="NCBIfam" id="TIGR03402">
    <property type="entry name" value="FeS_nifS"/>
    <property type="match status" value="1"/>
</dbReference>
<comment type="caution">
    <text evidence="14">The sequence shown here is derived from an EMBL/GenBank/DDBJ whole genome shotgun (WGS) entry which is preliminary data.</text>
</comment>
<dbReference type="GO" id="GO:0046872">
    <property type="term" value="F:metal ion binding"/>
    <property type="evidence" value="ECO:0007669"/>
    <property type="project" value="UniProtKB-KW"/>
</dbReference>
<comment type="pathway">
    <text evidence="11">Cofactor biosynthesis; iron-sulfur cluster biosynthesis.</text>
</comment>
<feature type="binding site" evidence="11">
    <location>
        <position position="176"/>
    </location>
    <ligand>
        <name>pyridoxal 5'-phosphate</name>
        <dbReference type="ChEBI" id="CHEBI:597326"/>
    </ligand>
</feature>
<comment type="similarity">
    <text evidence="2 11">Belongs to the class-V pyridoxal-phosphate-dependent aminotransferase family. NifS/IscS subfamily.</text>
</comment>
<feature type="modified residue" description="N6-(pyridoxal phosphate)lysine" evidence="11">
    <location>
        <position position="199"/>
    </location>
</feature>
<dbReference type="EMBL" id="LWDV01000010">
    <property type="protein sequence ID" value="OCL25815.1"/>
    <property type="molecule type" value="Genomic_DNA"/>
</dbReference>
<feature type="active site" description="Cysteine persulfide intermediate" evidence="11">
    <location>
        <position position="322"/>
    </location>
</feature>
<dbReference type="HAMAP" id="MF_00331">
    <property type="entry name" value="Cys_desulf_IscS"/>
    <property type="match status" value="1"/>
</dbReference>
<dbReference type="InterPro" id="IPR000192">
    <property type="entry name" value="Aminotrans_V_dom"/>
</dbReference>
<evidence type="ECO:0000256" key="3">
    <source>
        <dbReference type="ARBA" id="ARBA00022490"/>
    </source>
</evidence>
<dbReference type="InterPro" id="IPR010240">
    <property type="entry name" value="Cys_deSase_IscS"/>
</dbReference>
<evidence type="ECO:0000256" key="12">
    <source>
        <dbReference type="RuleBase" id="RU004504"/>
    </source>
</evidence>
<comment type="catalytic activity">
    <reaction evidence="10 11">
        <text>(sulfur carrier)-H + L-cysteine = (sulfur carrier)-SH + L-alanine</text>
        <dbReference type="Rhea" id="RHEA:43892"/>
        <dbReference type="Rhea" id="RHEA-COMP:14737"/>
        <dbReference type="Rhea" id="RHEA-COMP:14739"/>
        <dbReference type="ChEBI" id="CHEBI:29917"/>
        <dbReference type="ChEBI" id="CHEBI:35235"/>
        <dbReference type="ChEBI" id="CHEBI:57972"/>
        <dbReference type="ChEBI" id="CHEBI:64428"/>
        <dbReference type="EC" id="2.8.1.7"/>
    </reaction>
</comment>
<dbReference type="OrthoDB" id="9808002at2"/>
<evidence type="ECO:0000256" key="1">
    <source>
        <dbReference type="ARBA" id="ARBA00001933"/>
    </source>
</evidence>
<evidence type="ECO:0000256" key="6">
    <source>
        <dbReference type="ARBA" id="ARBA00022723"/>
    </source>
</evidence>
<dbReference type="PANTHER" id="PTHR11601:SF34">
    <property type="entry name" value="CYSTEINE DESULFURASE"/>
    <property type="match status" value="1"/>
</dbReference>
<dbReference type="GO" id="GO:0031071">
    <property type="term" value="F:cysteine desulfurase activity"/>
    <property type="evidence" value="ECO:0007669"/>
    <property type="project" value="UniProtKB-UniRule"/>
</dbReference>
<evidence type="ECO:0000256" key="7">
    <source>
        <dbReference type="ARBA" id="ARBA00022898"/>
    </source>
</evidence>
<dbReference type="SUPFAM" id="SSF53383">
    <property type="entry name" value="PLP-dependent transferases"/>
    <property type="match status" value="1"/>
</dbReference>
<protein>
    <recommendedName>
        <fullName evidence="11">Cysteine desulfurase IscS</fullName>
        <ecNumber evidence="11">2.8.1.7</ecNumber>
    </recommendedName>
</protein>
<evidence type="ECO:0000256" key="5">
    <source>
        <dbReference type="ARBA" id="ARBA00022714"/>
    </source>
</evidence>
<dbReference type="GO" id="GO:0006520">
    <property type="term" value="P:amino acid metabolic process"/>
    <property type="evidence" value="ECO:0007669"/>
    <property type="project" value="InterPro"/>
</dbReference>
<dbReference type="InterPro" id="IPR015421">
    <property type="entry name" value="PyrdxlP-dep_Trfase_major"/>
</dbReference>
<dbReference type="NCBIfam" id="NF002806">
    <property type="entry name" value="PRK02948.1"/>
    <property type="match status" value="1"/>
</dbReference>
<feature type="binding site" evidence="11">
    <location>
        <position position="148"/>
    </location>
    <ligand>
        <name>pyridoxal 5'-phosphate</name>
        <dbReference type="ChEBI" id="CHEBI:597326"/>
    </ligand>
</feature>
<gene>
    <name evidence="11" type="primary">iscS</name>
    <name evidence="14" type="ORF">U472_12185</name>
</gene>
<feature type="binding site" evidence="11">
    <location>
        <begin position="67"/>
        <end position="68"/>
    </location>
    <ligand>
        <name>pyridoxal 5'-phosphate</name>
        <dbReference type="ChEBI" id="CHEBI:597326"/>
    </ligand>
</feature>
<name>A0A1C0A6P7_9FIRM</name>
<evidence type="ECO:0000256" key="10">
    <source>
        <dbReference type="ARBA" id="ARBA00050776"/>
    </source>
</evidence>
<accession>A0A1C0A6P7</accession>
<organism evidence="14 15">
    <name type="scientific">Orenia metallireducens</name>
    <dbReference type="NCBI Taxonomy" id="1413210"/>
    <lineage>
        <taxon>Bacteria</taxon>
        <taxon>Bacillati</taxon>
        <taxon>Bacillota</taxon>
        <taxon>Clostridia</taxon>
        <taxon>Halanaerobiales</taxon>
        <taxon>Halobacteroidaceae</taxon>
        <taxon>Orenia</taxon>
    </lineage>
</organism>
<dbReference type="GO" id="GO:0051537">
    <property type="term" value="F:2 iron, 2 sulfur cluster binding"/>
    <property type="evidence" value="ECO:0007669"/>
    <property type="project" value="UniProtKB-UniRule"/>
</dbReference>
<keyword evidence="9 11" id="KW-0411">Iron-sulfur</keyword>
<dbReference type="GO" id="GO:0030170">
    <property type="term" value="F:pyridoxal phosphate binding"/>
    <property type="evidence" value="ECO:0007669"/>
    <property type="project" value="UniProtKB-UniRule"/>
</dbReference>
<keyword evidence="4 11" id="KW-0808">Transferase</keyword>
<dbReference type="GO" id="GO:1990221">
    <property type="term" value="C:L-cysteine desulfurase complex"/>
    <property type="evidence" value="ECO:0007669"/>
    <property type="project" value="UniProtKB-ARBA"/>
</dbReference>
<dbReference type="Gene3D" id="1.10.260.50">
    <property type="match status" value="1"/>
</dbReference>
<dbReference type="InterPro" id="IPR016454">
    <property type="entry name" value="Cysteine_dSase"/>
</dbReference>
<dbReference type="InterPro" id="IPR015422">
    <property type="entry name" value="PyrdxlP-dep_Trfase_small"/>
</dbReference>
<feature type="binding site" evidence="11">
    <location>
        <position position="234"/>
    </location>
    <ligand>
        <name>pyridoxal 5'-phosphate</name>
        <dbReference type="ChEBI" id="CHEBI:597326"/>
    </ligand>
</feature>
<evidence type="ECO:0000256" key="9">
    <source>
        <dbReference type="ARBA" id="ARBA00023014"/>
    </source>
</evidence>
<dbReference type="InterPro" id="IPR015424">
    <property type="entry name" value="PyrdxlP-dep_Trfase"/>
</dbReference>
<dbReference type="PANTHER" id="PTHR11601">
    <property type="entry name" value="CYSTEINE DESULFURYLASE FAMILY MEMBER"/>
    <property type="match status" value="1"/>
</dbReference>
<dbReference type="EC" id="2.8.1.7" evidence="11"/>
<dbReference type="GO" id="GO:0044571">
    <property type="term" value="P:[2Fe-2S] cluster assembly"/>
    <property type="evidence" value="ECO:0007669"/>
    <property type="project" value="UniProtKB-UniRule"/>
</dbReference>
<proteinExistence type="inferred from homology"/>
<dbReference type="PROSITE" id="PS00595">
    <property type="entry name" value="AA_TRANSFER_CLASS_5"/>
    <property type="match status" value="1"/>
</dbReference>
<dbReference type="FunFam" id="3.40.640.10:FF:000003">
    <property type="entry name" value="Cysteine desulfurase IscS"/>
    <property type="match status" value="1"/>
</dbReference>
<dbReference type="Pfam" id="PF00266">
    <property type="entry name" value="Aminotran_5"/>
    <property type="match status" value="1"/>
</dbReference>
<feature type="binding site" evidence="11">
    <location>
        <begin position="196"/>
        <end position="198"/>
    </location>
    <ligand>
        <name>pyridoxal 5'-phosphate</name>
        <dbReference type="ChEBI" id="CHEBI:597326"/>
    </ligand>
</feature>
<sequence length="383" mass="41417">MDNGATTPTDPEILEAMKPYFTDIFGNASSFHSFGREARNAITEARDSVAKLIGADDSREIVFTSGGTESDNYAIKGVAEALEKKGKHIITSSIEHHAVLHTCQYLEKKKGFEVTYLAVDEDGMVNPQDVKDAIKEDTILITIMMANNEVGTIQPIAEIGKIAKEAGVTFHTDAVQAVGTIPVDVNELNVDLLSLSGHKFNAPKGIGALYIRKGTKVAKYLHGGAQERNRRATTENVPGIVGLGKACEIALNTMDEKSAKLTVLRDRLISGIEEQVDYVKLNGHRTERLPGNVNFSIRYIEGESILMKLDLEGIAASSGSACTSGSLDPSHVLLAMGLTHEVAHGSLRLTLGKYNTEEDVDRVLDVLPKVVTDLRAMSPIYNG</sequence>
<reference evidence="14 15" key="2">
    <citation type="submission" date="2016-08" db="EMBL/GenBank/DDBJ databases">
        <title>Orenia metallireducens sp. nov. strain Z6, a Novel Metal-reducing Firmicute from the Deep Subsurface.</title>
        <authorList>
            <person name="Maxim B.I."/>
            <person name="Kenneth K."/>
            <person name="Flynn T.M."/>
            <person name="Oloughlin E.J."/>
            <person name="Locke R.A."/>
            <person name="Weber J.R."/>
            <person name="Egan S.M."/>
            <person name="Mackie R.I."/>
            <person name="Cann I.K."/>
        </authorList>
    </citation>
    <scope>NUCLEOTIDE SEQUENCE [LARGE SCALE GENOMIC DNA]</scope>
    <source>
        <strain evidence="14 15">Z6</strain>
    </source>
</reference>
<evidence type="ECO:0000313" key="15">
    <source>
        <dbReference type="Proteomes" id="UP000093514"/>
    </source>
</evidence>
<evidence type="ECO:0000256" key="8">
    <source>
        <dbReference type="ARBA" id="ARBA00023004"/>
    </source>
</evidence>
<comment type="subcellular location">
    <subcellularLocation>
        <location evidence="11">Cytoplasm</location>
    </subcellularLocation>
</comment>
<keyword evidence="8 11" id="KW-0408">Iron</keyword>
<comment type="cofactor">
    <cofactor evidence="1 11 12">
        <name>pyridoxal 5'-phosphate</name>
        <dbReference type="ChEBI" id="CHEBI:597326"/>
    </cofactor>
</comment>
<evidence type="ECO:0000256" key="4">
    <source>
        <dbReference type="ARBA" id="ARBA00022679"/>
    </source>
</evidence>
<dbReference type="AlphaFoldDB" id="A0A1C0A6P7"/>
<evidence type="ECO:0000259" key="13">
    <source>
        <dbReference type="Pfam" id="PF00266"/>
    </source>
</evidence>
<comment type="subunit">
    <text evidence="11">Homodimer. Forms a heterotetramer with IscU, interacts with other sulfur acceptors.</text>
</comment>
<keyword evidence="6 11" id="KW-0479">Metal-binding</keyword>
<dbReference type="Gene3D" id="3.90.1150.10">
    <property type="entry name" value="Aspartate Aminotransferase, domain 1"/>
    <property type="match status" value="1"/>
</dbReference>
<keyword evidence="3 11" id="KW-0963">Cytoplasm</keyword>